<protein>
    <recommendedName>
        <fullName evidence="2">Multiple myeloma tumor-associated protein 2-like N-terminal domain-containing protein</fullName>
    </recommendedName>
</protein>
<dbReference type="KEGG" id="ure:UREG_03541"/>
<name>C4JR59_UNCRE</name>
<feature type="compositionally biased region" description="Basic and acidic residues" evidence="1">
    <location>
        <begin position="232"/>
        <end position="245"/>
    </location>
</feature>
<gene>
    <name evidence="3" type="ORF">UREG_03541</name>
</gene>
<feature type="compositionally biased region" description="Basic and acidic residues" evidence="1">
    <location>
        <begin position="253"/>
        <end position="274"/>
    </location>
</feature>
<accession>C4JR59</accession>
<dbReference type="InterPro" id="IPR019315">
    <property type="entry name" value="MMTA2_N"/>
</dbReference>
<feature type="domain" description="Multiple myeloma tumor-associated protein 2-like N-terminal" evidence="2">
    <location>
        <begin position="11"/>
        <end position="87"/>
    </location>
</feature>
<reference evidence="4" key="1">
    <citation type="journal article" date="2009" name="Genome Res.">
        <title>Comparative genomic analyses of the human fungal pathogens Coccidioides and their relatives.</title>
        <authorList>
            <person name="Sharpton T.J."/>
            <person name="Stajich J.E."/>
            <person name="Rounsley S.D."/>
            <person name="Gardner M.J."/>
            <person name="Wortman J.R."/>
            <person name="Jordar V.S."/>
            <person name="Maiti R."/>
            <person name="Kodira C.D."/>
            <person name="Neafsey D.E."/>
            <person name="Zeng Q."/>
            <person name="Hung C.-Y."/>
            <person name="McMahan C."/>
            <person name="Muszewska A."/>
            <person name="Grynberg M."/>
            <person name="Mandel M.A."/>
            <person name="Kellner E.M."/>
            <person name="Barker B.M."/>
            <person name="Galgiani J.N."/>
            <person name="Orbach M.J."/>
            <person name="Kirkland T.N."/>
            <person name="Cole G.T."/>
            <person name="Henn M.R."/>
            <person name="Birren B.W."/>
            <person name="Taylor J.W."/>
        </authorList>
    </citation>
    <scope>NUCLEOTIDE SEQUENCE [LARGE SCALE GENOMIC DNA]</scope>
    <source>
        <strain evidence="4">UAMH 1704</strain>
    </source>
</reference>
<evidence type="ECO:0000313" key="3">
    <source>
        <dbReference type="EMBL" id="EEP78695.1"/>
    </source>
</evidence>
<feature type="region of interest" description="Disordered" evidence="1">
    <location>
        <begin position="151"/>
        <end position="274"/>
    </location>
</feature>
<dbReference type="VEuPathDB" id="FungiDB:UREG_03541"/>
<feature type="compositionally biased region" description="Basic and acidic residues" evidence="1">
    <location>
        <begin position="151"/>
        <end position="210"/>
    </location>
</feature>
<dbReference type="HOGENOM" id="CLU_061193_3_0_1"/>
<evidence type="ECO:0000259" key="2">
    <source>
        <dbReference type="Pfam" id="PF10159"/>
    </source>
</evidence>
<evidence type="ECO:0000313" key="4">
    <source>
        <dbReference type="Proteomes" id="UP000002058"/>
    </source>
</evidence>
<dbReference type="PANTHER" id="PTHR14580">
    <property type="entry name" value="MULTIPLE MYELOMA TUMOR-ASSOCIATED PROTEIN 2 FAMILY MEMBER"/>
    <property type="match status" value="1"/>
</dbReference>
<dbReference type="InterPro" id="IPR039207">
    <property type="entry name" value="MMTAG2-like"/>
</dbReference>
<feature type="compositionally biased region" description="Basic residues" evidence="1">
    <location>
        <begin position="211"/>
        <end position="231"/>
    </location>
</feature>
<organism evidence="3 4">
    <name type="scientific">Uncinocarpus reesii (strain UAMH 1704)</name>
    <dbReference type="NCBI Taxonomy" id="336963"/>
    <lineage>
        <taxon>Eukaryota</taxon>
        <taxon>Fungi</taxon>
        <taxon>Dikarya</taxon>
        <taxon>Ascomycota</taxon>
        <taxon>Pezizomycotina</taxon>
        <taxon>Eurotiomycetes</taxon>
        <taxon>Eurotiomycetidae</taxon>
        <taxon>Onygenales</taxon>
        <taxon>Onygenaceae</taxon>
        <taxon>Uncinocarpus</taxon>
    </lineage>
</organism>
<keyword evidence="4" id="KW-1185">Reference proteome</keyword>
<dbReference type="OMA" id="THHRVDR"/>
<evidence type="ECO:0000256" key="1">
    <source>
        <dbReference type="SAM" id="MobiDB-lite"/>
    </source>
</evidence>
<dbReference type="RefSeq" id="XP_002544024.1">
    <property type="nucleotide sequence ID" value="XM_002543978.1"/>
</dbReference>
<dbReference type="eggNOG" id="KOG4520">
    <property type="taxonomic scope" value="Eukaryota"/>
</dbReference>
<dbReference type="GeneID" id="8437443"/>
<dbReference type="PANTHER" id="PTHR14580:SF0">
    <property type="entry name" value="MULTIPLE MYELOMA TUMOR-ASSOCIATED PROTEIN 2"/>
    <property type="match status" value="1"/>
</dbReference>
<sequence length="274" mass="32318">MDLVAGVRKEGSRGGRDSFKWSDVKDSSHRENYLGHSLMAPVGRWQQGRDLSWYAKDDDAKSEEAARKDELQKIKEAEQEAMARALGLPVAPKTATGANATAVAGKEFQKFIKDSIDVADEGRVEGVKGIGFGGYDGTKHASDVADKLEASGIFNDRRHELRSSSKDDTPVRRKDRNRQRDKPRDRSRERERHQDRKERSRRYDYDYDRHERRRHRSRSPGRPRDRRRSRSVSRDRIRRRWEDKRSSRRDRSRSHEAQRDERRRPDDHDHRRHR</sequence>
<dbReference type="EMBL" id="CH476616">
    <property type="protein sequence ID" value="EEP78695.1"/>
    <property type="molecule type" value="Genomic_DNA"/>
</dbReference>
<proteinExistence type="predicted"/>
<dbReference type="OrthoDB" id="5390672at2759"/>
<dbReference type="Pfam" id="PF10159">
    <property type="entry name" value="MMtag"/>
    <property type="match status" value="1"/>
</dbReference>
<dbReference type="InParanoid" id="C4JR59"/>
<dbReference type="STRING" id="336963.C4JR59"/>
<dbReference type="AlphaFoldDB" id="C4JR59"/>
<dbReference type="Proteomes" id="UP000002058">
    <property type="component" value="Unassembled WGS sequence"/>
</dbReference>